<organism evidence="4 5">
    <name type="scientific">Zobellella aerophila</name>
    <dbReference type="NCBI Taxonomy" id="870480"/>
    <lineage>
        <taxon>Bacteria</taxon>
        <taxon>Pseudomonadati</taxon>
        <taxon>Pseudomonadota</taxon>
        <taxon>Gammaproteobacteria</taxon>
        <taxon>Aeromonadales</taxon>
        <taxon>Aeromonadaceae</taxon>
        <taxon>Zobellella</taxon>
    </lineage>
</organism>
<name>A0ABP6W3N7_9GAMM</name>
<dbReference type="PANTHER" id="PTHR38683:SF1">
    <property type="entry name" value="CHORISMATE PYRUVATE-LYASE"/>
    <property type="match status" value="1"/>
</dbReference>
<dbReference type="EMBL" id="BAABCX010000003">
    <property type="protein sequence ID" value="GAA3543999.1"/>
    <property type="molecule type" value="Genomic_DNA"/>
</dbReference>
<dbReference type="Proteomes" id="UP001500795">
    <property type="component" value="Unassembled WGS sequence"/>
</dbReference>
<comment type="caution">
    <text evidence="4">The sequence shown here is derived from an EMBL/GenBank/DDBJ whole genome shotgun (WGS) entry which is preliminary data.</text>
</comment>
<dbReference type="Gene3D" id="3.40.1410.10">
    <property type="entry name" value="Chorismate lyase-like"/>
    <property type="match status" value="1"/>
</dbReference>
<reference evidence="5" key="1">
    <citation type="journal article" date="2019" name="Int. J. Syst. Evol. Microbiol.">
        <title>The Global Catalogue of Microorganisms (GCM) 10K type strain sequencing project: providing services to taxonomists for standard genome sequencing and annotation.</title>
        <authorList>
            <consortium name="The Broad Institute Genomics Platform"/>
            <consortium name="The Broad Institute Genome Sequencing Center for Infectious Disease"/>
            <person name="Wu L."/>
            <person name="Ma J."/>
        </authorList>
    </citation>
    <scope>NUCLEOTIDE SEQUENCE [LARGE SCALE GENOMIC DNA]</scope>
    <source>
        <strain evidence="5">JCM 17110</strain>
    </source>
</reference>
<protein>
    <submittedName>
        <fullName evidence="4">Chorismate lyase</fullName>
    </submittedName>
</protein>
<accession>A0ABP6W3N7</accession>
<dbReference type="SUPFAM" id="SSF64288">
    <property type="entry name" value="Chorismate lyase-like"/>
    <property type="match status" value="1"/>
</dbReference>
<keyword evidence="3 4" id="KW-0456">Lyase</keyword>
<keyword evidence="1" id="KW-0963">Cytoplasm</keyword>
<dbReference type="Pfam" id="PF04345">
    <property type="entry name" value="Chor_lyase"/>
    <property type="match status" value="1"/>
</dbReference>
<evidence type="ECO:0000313" key="5">
    <source>
        <dbReference type="Proteomes" id="UP001500795"/>
    </source>
</evidence>
<evidence type="ECO:0000313" key="4">
    <source>
        <dbReference type="EMBL" id="GAA3543999.1"/>
    </source>
</evidence>
<keyword evidence="2" id="KW-0831">Ubiquinone biosynthesis</keyword>
<dbReference type="GO" id="GO:0016829">
    <property type="term" value="F:lyase activity"/>
    <property type="evidence" value="ECO:0007669"/>
    <property type="project" value="UniProtKB-KW"/>
</dbReference>
<gene>
    <name evidence="4" type="ORF">GCM10022394_25030</name>
</gene>
<sequence length="152" mass="16710">MTERLRRHCRDFRVVVRAQADDVMLEPALAERLGGVRGFCREVLLCCDGVPWVYASSLYSGASLEACPELAGLGQKALGELLFEHPGLARSQFEFAGLGHEARVALAQRIELPLAADFPLWGRRSTLQAGGARVLVTELFLPQAQAYQEQLS</sequence>
<evidence type="ECO:0000256" key="1">
    <source>
        <dbReference type="ARBA" id="ARBA00022490"/>
    </source>
</evidence>
<dbReference type="InterPro" id="IPR028978">
    <property type="entry name" value="Chorismate_lyase_/UTRA_dom_sf"/>
</dbReference>
<keyword evidence="5" id="KW-1185">Reference proteome</keyword>
<dbReference type="PANTHER" id="PTHR38683">
    <property type="entry name" value="CHORISMATE PYRUVATE-LYASE"/>
    <property type="match status" value="1"/>
</dbReference>
<proteinExistence type="predicted"/>
<evidence type="ECO:0000256" key="3">
    <source>
        <dbReference type="ARBA" id="ARBA00023239"/>
    </source>
</evidence>
<dbReference type="InterPro" id="IPR007440">
    <property type="entry name" value="Chorismate--pyruvate_lyase"/>
</dbReference>
<evidence type="ECO:0000256" key="2">
    <source>
        <dbReference type="ARBA" id="ARBA00022688"/>
    </source>
</evidence>